<dbReference type="GO" id="GO:0046084">
    <property type="term" value="P:adenine biosynthetic process"/>
    <property type="evidence" value="ECO:0007669"/>
    <property type="project" value="TreeGrafter"/>
</dbReference>
<dbReference type="PANTHER" id="PTHR10520">
    <property type="entry name" value="TRIFUNCTIONAL PURINE BIOSYNTHETIC PROTEIN ADENOSINE-3-RELATED"/>
    <property type="match status" value="1"/>
</dbReference>
<evidence type="ECO:0000256" key="9">
    <source>
        <dbReference type="ARBA" id="ARBA00022755"/>
    </source>
</evidence>
<dbReference type="EC" id="6.3.3.1" evidence="4 15"/>
<sequence length="333" mass="36444">MMDYKSSGVNIEEGYRSVEKIKGYAKKTLSPLVLNGLGSFAGMMELPEGYRKPVLISGTDGVGTKLRIALDLKKYDTVGIDCVAMCVNDILCHGAQPLFFLDYIACGKLDADVSSELVKGIAEGCLQGEMSLIGGETAEMPGFYEEGDYDMAGFAVGVCEKDQIITGETIESGDVLIGLPSSGFHSNGFSLLRKVFPDFQERVNGERIGDLLLTPTRIYTAIVMKALAQFDIKGMAHITGGGFIENLPRMTQKKSLRLNVYKDAYKLPAIYEVLASRGVDKESFYKTFNTGIGYVFCVSSVLKESFLEFLKSEGENPVLLGYVDEGEEELCFR</sequence>
<feature type="domain" description="PurM-like C-terminal" evidence="17">
    <location>
        <begin position="172"/>
        <end position="327"/>
    </location>
</feature>
<evidence type="ECO:0000256" key="12">
    <source>
        <dbReference type="ARBA" id="ARBA00032931"/>
    </source>
</evidence>
<keyword evidence="10 15" id="KW-0067">ATP-binding</keyword>
<feature type="domain" description="PurM-like N-terminal" evidence="16">
    <location>
        <begin position="55"/>
        <end position="158"/>
    </location>
</feature>
<dbReference type="InterPro" id="IPR010918">
    <property type="entry name" value="PurM-like_C_dom"/>
</dbReference>
<dbReference type="InterPro" id="IPR036676">
    <property type="entry name" value="PurM-like_C_sf"/>
</dbReference>
<dbReference type="InterPro" id="IPR004733">
    <property type="entry name" value="PurM_cligase"/>
</dbReference>
<comment type="catalytic activity">
    <reaction evidence="14 15">
        <text>2-formamido-N(1)-(5-O-phospho-beta-D-ribosyl)acetamidine + ATP = 5-amino-1-(5-phospho-beta-D-ribosyl)imidazole + ADP + phosphate + H(+)</text>
        <dbReference type="Rhea" id="RHEA:23032"/>
        <dbReference type="ChEBI" id="CHEBI:15378"/>
        <dbReference type="ChEBI" id="CHEBI:30616"/>
        <dbReference type="ChEBI" id="CHEBI:43474"/>
        <dbReference type="ChEBI" id="CHEBI:137981"/>
        <dbReference type="ChEBI" id="CHEBI:147287"/>
        <dbReference type="ChEBI" id="CHEBI:456216"/>
        <dbReference type="EC" id="6.3.3.1"/>
    </reaction>
</comment>
<dbReference type="EMBL" id="FNDZ01000004">
    <property type="protein sequence ID" value="SDI77908.1"/>
    <property type="molecule type" value="Genomic_DNA"/>
</dbReference>
<dbReference type="UniPathway" id="UPA00074">
    <property type="reaction ID" value="UER00129"/>
</dbReference>
<dbReference type="GO" id="GO:0005829">
    <property type="term" value="C:cytosol"/>
    <property type="evidence" value="ECO:0007669"/>
    <property type="project" value="TreeGrafter"/>
</dbReference>
<dbReference type="Proteomes" id="UP000183255">
    <property type="component" value="Unassembled WGS sequence"/>
</dbReference>
<evidence type="ECO:0000256" key="8">
    <source>
        <dbReference type="ARBA" id="ARBA00022741"/>
    </source>
</evidence>
<dbReference type="HAMAP" id="MF_00741">
    <property type="entry name" value="AIRS"/>
    <property type="match status" value="1"/>
</dbReference>
<dbReference type="InterPro" id="IPR016188">
    <property type="entry name" value="PurM-like_N"/>
</dbReference>
<dbReference type="GO" id="GO:0006189">
    <property type="term" value="P:'de novo' IMP biosynthetic process"/>
    <property type="evidence" value="ECO:0007669"/>
    <property type="project" value="UniProtKB-UniRule"/>
</dbReference>
<evidence type="ECO:0000256" key="14">
    <source>
        <dbReference type="ARBA" id="ARBA00049057"/>
    </source>
</evidence>
<dbReference type="FunFam" id="3.90.650.10:FF:000011">
    <property type="entry name" value="Phosphoribosylformylglycinamidine cyclo-ligase"/>
    <property type="match status" value="1"/>
</dbReference>
<dbReference type="GO" id="GO:0004641">
    <property type="term" value="F:phosphoribosylformylglycinamidine cyclo-ligase activity"/>
    <property type="evidence" value="ECO:0007669"/>
    <property type="project" value="UniProtKB-UniRule"/>
</dbReference>
<evidence type="ECO:0000256" key="3">
    <source>
        <dbReference type="ARBA" id="ARBA00010280"/>
    </source>
</evidence>
<dbReference type="FunFam" id="3.30.1330.10:FF:000001">
    <property type="entry name" value="Phosphoribosylformylglycinamidine cyclo-ligase"/>
    <property type="match status" value="1"/>
</dbReference>
<organism evidence="18 19">
    <name type="scientific">Proteiniclasticum ruminis</name>
    <dbReference type="NCBI Taxonomy" id="398199"/>
    <lineage>
        <taxon>Bacteria</taxon>
        <taxon>Bacillati</taxon>
        <taxon>Bacillota</taxon>
        <taxon>Clostridia</taxon>
        <taxon>Eubacteriales</taxon>
        <taxon>Clostridiaceae</taxon>
        <taxon>Proteiniclasticum</taxon>
    </lineage>
</organism>
<evidence type="ECO:0000256" key="5">
    <source>
        <dbReference type="ARBA" id="ARBA00020367"/>
    </source>
</evidence>
<proteinExistence type="inferred from homology"/>
<dbReference type="InterPro" id="IPR036921">
    <property type="entry name" value="PurM-like_N_sf"/>
</dbReference>
<evidence type="ECO:0000256" key="10">
    <source>
        <dbReference type="ARBA" id="ARBA00022840"/>
    </source>
</evidence>
<dbReference type="Gene3D" id="3.90.650.10">
    <property type="entry name" value="PurM-like C-terminal domain"/>
    <property type="match status" value="1"/>
</dbReference>
<name>A0A1G8NCM7_9CLOT</name>
<dbReference type="Pfam" id="PF02769">
    <property type="entry name" value="AIRS_C"/>
    <property type="match status" value="1"/>
</dbReference>
<dbReference type="GO" id="GO:0004637">
    <property type="term" value="F:phosphoribosylamine-glycine ligase activity"/>
    <property type="evidence" value="ECO:0007669"/>
    <property type="project" value="TreeGrafter"/>
</dbReference>
<dbReference type="SUPFAM" id="SSF55326">
    <property type="entry name" value="PurM N-terminal domain-like"/>
    <property type="match status" value="1"/>
</dbReference>
<dbReference type="AlphaFoldDB" id="A0A1G8NCM7"/>
<protein>
    <recommendedName>
        <fullName evidence="5 15">Phosphoribosylformylglycinamidine cyclo-ligase</fullName>
        <ecNumber evidence="4 15">6.3.3.1</ecNumber>
    </recommendedName>
    <alternativeName>
        <fullName evidence="12 15">AIR synthase</fullName>
    </alternativeName>
    <alternativeName>
        <fullName evidence="13 15">AIRS</fullName>
    </alternativeName>
    <alternativeName>
        <fullName evidence="11 15">Phosphoribosyl-aminoimidazole synthetase</fullName>
    </alternativeName>
</protein>
<keyword evidence="9 15" id="KW-0658">Purine biosynthesis</keyword>
<keyword evidence="7 15" id="KW-0436">Ligase</keyword>
<evidence type="ECO:0000256" key="7">
    <source>
        <dbReference type="ARBA" id="ARBA00022598"/>
    </source>
</evidence>
<accession>A0A1G8NCM7</accession>
<evidence type="ECO:0000256" key="15">
    <source>
        <dbReference type="HAMAP-Rule" id="MF_00741"/>
    </source>
</evidence>
<dbReference type="SUPFAM" id="SSF56042">
    <property type="entry name" value="PurM C-terminal domain-like"/>
    <property type="match status" value="1"/>
</dbReference>
<evidence type="ECO:0000256" key="6">
    <source>
        <dbReference type="ARBA" id="ARBA00022490"/>
    </source>
</evidence>
<gene>
    <name evidence="15" type="primary">purM</name>
    <name evidence="18" type="ORF">SAMN05421804_104163</name>
</gene>
<comment type="pathway">
    <text evidence="2 15">Purine metabolism; IMP biosynthesis via de novo pathway; 5-amino-1-(5-phospho-D-ribosyl)imidazole from N(2)-formyl-N(1)-(5-phospho-D-ribosyl)glycinamide: step 2/2.</text>
</comment>
<evidence type="ECO:0000256" key="13">
    <source>
        <dbReference type="ARBA" id="ARBA00033093"/>
    </source>
</evidence>
<dbReference type="Pfam" id="PF00586">
    <property type="entry name" value="AIRS"/>
    <property type="match status" value="1"/>
</dbReference>
<evidence type="ECO:0000313" key="19">
    <source>
        <dbReference type="Proteomes" id="UP000183255"/>
    </source>
</evidence>
<dbReference type="NCBIfam" id="TIGR00878">
    <property type="entry name" value="purM"/>
    <property type="match status" value="1"/>
</dbReference>
<dbReference type="Gene3D" id="3.30.1330.10">
    <property type="entry name" value="PurM-like, N-terminal domain"/>
    <property type="match status" value="1"/>
</dbReference>
<evidence type="ECO:0000256" key="2">
    <source>
        <dbReference type="ARBA" id="ARBA00004686"/>
    </source>
</evidence>
<dbReference type="PANTHER" id="PTHR10520:SF12">
    <property type="entry name" value="TRIFUNCTIONAL PURINE BIOSYNTHETIC PROTEIN ADENOSINE-3"/>
    <property type="match status" value="1"/>
</dbReference>
<evidence type="ECO:0000256" key="1">
    <source>
        <dbReference type="ARBA" id="ARBA00004496"/>
    </source>
</evidence>
<dbReference type="RefSeq" id="WP_031575990.1">
    <property type="nucleotide sequence ID" value="NZ_DAMAXS010000001.1"/>
</dbReference>
<keyword evidence="8 15" id="KW-0547">Nucleotide-binding</keyword>
<evidence type="ECO:0000313" key="18">
    <source>
        <dbReference type="EMBL" id="SDI77908.1"/>
    </source>
</evidence>
<evidence type="ECO:0000259" key="16">
    <source>
        <dbReference type="Pfam" id="PF00586"/>
    </source>
</evidence>
<reference evidence="18 19" key="1">
    <citation type="submission" date="2016-10" db="EMBL/GenBank/DDBJ databases">
        <authorList>
            <person name="de Groot N.N."/>
        </authorList>
    </citation>
    <scope>NUCLEOTIDE SEQUENCE [LARGE SCALE GENOMIC DNA]</scope>
    <source>
        <strain evidence="18 19">CGMCC 1.5058</strain>
    </source>
</reference>
<evidence type="ECO:0000256" key="11">
    <source>
        <dbReference type="ARBA" id="ARBA00031908"/>
    </source>
</evidence>
<keyword evidence="6 15" id="KW-0963">Cytoplasm</keyword>
<comment type="similarity">
    <text evidence="3 15">Belongs to the AIR synthase family.</text>
</comment>
<comment type="subcellular location">
    <subcellularLocation>
        <location evidence="1 15">Cytoplasm</location>
    </subcellularLocation>
</comment>
<dbReference type="GO" id="GO:0005524">
    <property type="term" value="F:ATP binding"/>
    <property type="evidence" value="ECO:0007669"/>
    <property type="project" value="UniProtKB-KW"/>
</dbReference>
<evidence type="ECO:0000256" key="4">
    <source>
        <dbReference type="ARBA" id="ARBA00013047"/>
    </source>
</evidence>
<evidence type="ECO:0000259" key="17">
    <source>
        <dbReference type="Pfam" id="PF02769"/>
    </source>
</evidence>
<dbReference type="CDD" id="cd02196">
    <property type="entry name" value="PurM"/>
    <property type="match status" value="1"/>
</dbReference>